<dbReference type="GO" id="GO:0034399">
    <property type="term" value="C:nuclear periphery"/>
    <property type="evidence" value="ECO:0007669"/>
    <property type="project" value="UniProtKB-ARBA"/>
</dbReference>
<evidence type="ECO:0000256" key="13">
    <source>
        <dbReference type="ARBA" id="ARBA00022816"/>
    </source>
</evidence>
<evidence type="ECO:0000256" key="19">
    <source>
        <dbReference type="ARBA" id="ARBA00023136"/>
    </source>
</evidence>
<dbReference type="GO" id="GO:0006406">
    <property type="term" value="P:mRNA export from nucleus"/>
    <property type="evidence" value="ECO:0007669"/>
    <property type="project" value="TreeGrafter"/>
</dbReference>
<feature type="region of interest" description="Disordered" evidence="26">
    <location>
        <begin position="1910"/>
        <end position="2043"/>
    </location>
</feature>
<evidence type="ECO:0000256" key="15">
    <source>
        <dbReference type="ARBA" id="ARBA00022927"/>
    </source>
</evidence>
<feature type="domain" description="Nucleoprotein TPR/MPL1" evidence="28">
    <location>
        <begin position="144"/>
        <end position="222"/>
    </location>
</feature>
<evidence type="ECO:0000256" key="7">
    <source>
        <dbReference type="ARBA" id="ARBA00019789"/>
    </source>
</evidence>
<dbReference type="Pfam" id="PF25785">
    <property type="entry name" value="TPR"/>
    <property type="match status" value="1"/>
</dbReference>
<feature type="region of interest" description="Disordered" evidence="26">
    <location>
        <begin position="1423"/>
        <end position="1443"/>
    </location>
</feature>
<dbReference type="Proteomes" id="UP000694402">
    <property type="component" value="Unassembled WGS sequence"/>
</dbReference>
<comment type="similarity">
    <text evidence="6">Belongs to the TPR family.</text>
</comment>
<feature type="region of interest" description="Disordered" evidence="26">
    <location>
        <begin position="1582"/>
        <end position="1762"/>
    </location>
</feature>
<keyword evidence="10" id="KW-0963">Cytoplasm</keyword>
<dbReference type="InterPro" id="IPR012929">
    <property type="entry name" value="Nucleoprot-TPR/MLP1-2_dom"/>
</dbReference>
<keyword evidence="14" id="KW-0995">Kinetochore</keyword>
<feature type="compositionally biased region" description="Polar residues" evidence="26">
    <location>
        <begin position="1683"/>
        <end position="1694"/>
    </location>
</feature>
<dbReference type="InterPro" id="IPR057974">
    <property type="entry name" value="NUA/TPR/MLP1-2-like_dom"/>
</dbReference>
<evidence type="ECO:0000256" key="4">
    <source>
        <dbReference type="ARBA" id="ARBA00004620"/>
    </source>
</evidence>
<dbReference type="PANTHER" id="PTHR18898">
    <property type="entry name" value="NUCLEOPROTEIN TPR-RELATED"/>
    <property type="match status" value="1"/>
</dbReference>
<dbReference type="GO" id="GO:0005819">
    <property type="term" value="C:spindle"/>
    <property type="evidence" value="ECO:0007669"/>
    <property type="project" value="UniProtKB-SubCell"/>
</dbReference>
<evidence type="ECO:0000313" key="31">
    <source>
        <dbReference type="Proteomes" id="UP000694402"/>
    </source>
</evidence>
<feature type="coiled-coil region" evidence="25">
    <location>
        <begin position="694"/>
        <end position="770"/>
    </location>
</feature>
<dbReference type="FunFam" id="1.10.287.1490:FF:000004">
    <property type="entry name" value="nucleoprotein TPR isoform X2"/>
    <property type="match status" value="1"/>
</dbReference>
<feature type="coiled-coil region" evidence="25">
    <location>
        <begin position="280"/>
        <end position="339"/>
    </location>
</feature>
<evidence type="ECO:0000256" key="18">
    <source>
        <dbReference type="ARBA" id="ARBA00023132"/>
    </source>
</evidence>
<organism evidence="30 31">
    <name type="scientific">Oncorhynchus tshawytscha</name>
    <name type="common">Chinook salmon</name>
    <name type="synonym">Salmo tshawytscha</name>
    <dbReference type="NCBI Taxonomy" id="74940"/>
    <lineage>
        <taxon>Eukaryota</taxon>
        <taxon>Metazoa</taxon>
        <taxon>Chordata</taxon>
        <taxon>Craniata</taxon>
        <taxon>Vertebrata</taxon>
        <taxon>Euteleostomi</taxon>
        <taxon>Actinopterygii</taxon>
        <taxon>Neopterygii</taxon>
        <taxon>Teleostei</taxon>
        <taxon>Protacanthopterygii</taxon>
        <taxon>Salmoniformes</taxon>
        <taxon>Salmonidae</taxon>
        <taxon>Salmoninae</taxon>
        <taxon>Oncorhynchus</taxon>
    </lineage>
</organism>
<feature type="region of interest" description="Disordered" evidence="26">
    <location>
        <begin position="1501"/>
        <end position="1522"/>
    </location>
</feature>
<evidence type="ECO:0000259" key="27">
    <source>
        <dbReference type="Pfam" id="PF07926"/>
    </source>
</evidence>
<feature type="coiled-coil region" evidence="25">
    <location>
        <begin position="1068"/>
        <end position="1141"/>
    </location>
</feature>
<keyword evidence="12" id="KW-0498">Mitosis</keyword>
<dbReference type="GO" id="GO:0006606">
    <property type="term" value="P:protein import into nucleus"/>
    <property type="evidence" value="ECO:0007669"/>
    <property type="project" value="InterPro"/>
</dbReference>
<feature type="coiled-coil region" evidence="25">
    <location>
        <begin position="803"/>
        <end position="830"/>
    </location>
</feature>
<feature type="domain" description="Nucleoprotein TPR/MLP1-2" evidence="27">
    <location>
        <begin position="1011"/>
        <end position="1138"/>
    </location>
</feature>
<feature type="coiled-coil region" evidence="25">
    <location>
        <begin position="1194"/>
        <end position="1352"/>
    </location>
</feature>
<evidence type="ECO:0000256" key="24">
    <source>
        <dbReference type="ARBA" id="ARBA00077074"/>
    </source>
</evidence>
<protein>
    <recommendedName>
        <fullName evidence="7">Nucleoprotein TPR</fullName>
    </recommendedName>
    <alternativeName>
        <fullName evidence="24">NPC-associated intranuclear protein</fullName>
    </alternativeName>
</protein>
<feature type="coiled-coil region" evidence="25">
    <location>
        <begin position="192"/>
        <end position="254"/>
    </location>
</feature>
<evidence type="ECO:0000256" key="10">
    <source>
        <dbReference type="ARBA" id="ARBA00022490"/>
    </source>
</evidence>
<dbReference type="GO" id="GO:0017056">
    <property type="term" value="F:structural constituent of nuclear pore"/>
    <property type="evidence" value="ECO:0007669"/>
    <property type="project" value="TreeGrafter"/>
</dbReference>
<evidence type="ECO:0000256" key="14">
    <source>
        <dbReference type="ARBA" id="ARBA00022838"/>
    </source>
</evidence>
<evidence type="ECO:0000256" key="17">
    <source>
        <dbReference type="ARBA" id="ARBA00023054"/>
    </source>
</evidence>
<evidence type="ECO:0000256" key="23">
    <source>
        <dbReference type="ARBA" id="ARBA00023328"/>
    </source>
</evidence>
<evidence type="ECO:0000256" key="11">
    <source>
        <dbReference type="ARBA" id="ARBA00022618"/>
    </source>
</evidence>
<evidence type="ECO:0000256" key="1">
    <source>
        <dbReference type="ARBA" id="ARBA00004186"/>
    </source>
</evidence>
<dbReference type="GO" id="GO:0031965">
    <property type="term" value="C:nuclear membrane"/>
    <property type="evidence" value="ECO:0007669"/>
    <property type="project" value="UniProtKB-SubCell"/>
</dbReference>
<keyword evidence="20" id="KW-0206">Cytoskeleton</keyword>
<gene>
    <name evidence="30" type="primary">LOC112249318</name>
</gene>
<keyword evidence="15" id="KW-0653">Protein transport</keyword>
<evidence type="ECO:0000256" key="20">
    <source>
        <dbReference type="ARBA" id="ARBA00023212"/>
    </source>
</evidence>
<evidence type="ECO:0000256" key="3">
    <source>
        <dbReference type="ARBA" id="ARBA00004567"/>
    </source>
</evidence>
<comment type="subcellular location">
    <subcellularLocation>
        <location evidence="5">Chromosome</location>
        <location evidence="5">Centromere</location>
        <location evidence="5">Kinetochore</location>
    </subcellularLocation>
    <subcellularLocation>
        <location evidence="1">Cytoplasm</location>
        <location evidence="1">Cytoskeleton</location>
        <location evidence="1">Spindle</location>
    </subcellularLocation>
    <subcellularLocation>
        <location evidence="2">Nucleus membrane</location>
        <topology evidence="2">Peripheral membrane protein</topology>
        <orientation evidence="2">Cytoplasmic side</orientation>
    </subcellularLocation>
    <subcellularLocation>
        <location evidence="4">Nucleus membrane</location>
        <topology evidence="4">Peripheral membrane protein</topology>
        <orientation evidence="4">Nucleoplasmic side</orientation>
    </subcellularLocation>
    <subcellularLocation>
        <location evidence="3">Nucleus</location>
        <location evidence="3">Nuclear pore complex</location>
    </subcellularLocation>
</comment>
<feature type="region of interest" description="Disordered" evidence="26">
    <location>
        <begin position="883"/>
        <end position="910"/>
    </location>
</feature>
<feature type="compositionally biased region" description="Low complexity" evidence="26">
    <location>
        <begin position="1668"/>
        <end position="1682"/>
    </location>
</feature>
<name>A0A8C8HTE6_ONCTS</name>
<evidence type="ECO:0000256" key="16">
    <source>
        <dbReference type="ARBA" id="ARBA00023010"/>
    </source>
</evidence>
<dbReference type="GeneTree" id="ENSGT00730000111014"/>
<keyword evidence="8" id="KW-0813">Transport</keyword>
<dbReference type="GO" id="GO:0000776">
    <property type="term" value="C:kinetochore"/>
    <property type="evidence" value="ECO:0007669"/>
    <property type="project" value="UniProtKB-KW"/>
</dbReference>
<feature type="coiled-coil region" evidence="25">
    <location>
        <begin position="64"/>
        <end position="124"/>
    </location>
</feature>
<evidence type="ECO:0000256" key="25">
    <source>
        <dbReference type="SAM" id="Coils"/>
    </source>
</evidence>
<evidence type="ECO:0000256" key="2">
    <source>
        <dbReference type="ARBA" id="ARBA00004335"/>
    </source>
</evidence>
<evidence type="ECO:0000256" key="22">
    <source>
        <dbReference type="ARBA" id="ARBA00023306"/>
    </source>
</evidence>
<feature type="compositionally biased region" description="Acidic residues" evidence="26">
    <location>
        <begin position="1718"/>
        <end position="1743"/>
    </location>
</feature>
<dbReference type="GO" id="GO:1901673">
    <property type="term" value="P:regulation of mitotic spindle assembly"/>
    <property type="evidence" value="ECO:0007669"/>
    <property type="project" value="TreeGrafter"/>
</dbReference>
<feature type="compositionally biased region" description="Polar residues" evidence="26">
    <location>
        <begin position="1705"/>
        <end position="1717"/>
    </location>
</feature>
<keyword evidence="17 25" id="KW-0175">Coiled coil</keyword>
<evidence type="ECO:0000256" key="6">
    <source>
        <dbReference type="ARBA" id="ARBA00005274"/>
    </source>
</evidence>
<dbReference type="GO" id="GO:0051301">
    <property type="term" value="P:cell division"/>
    <property type="evidence" value="ECO:0007669"/>
    <property type="project" value="UniProtKB-KW"/>
</dbReference>
<keyword evidence="11" id="KW-0132">Cell division</keyword>
<evidence type="ECO:0000256" key="9">
    <source>
        <dbReference type="ARBA" id="ARBA00022454"/>
    </source>
</evidence>
<evidence type="ECO:0000259" key="29">
    <source>
        <dbReference type="Pfam" id="PF25785"/>
    </source>
</evidence>
<dbReference type="Pfam" id="PF25481">
    <property type="entry name" value="Nucleoprot-TPR"/>
    <property type="match status" value="1"/>
</dbReference>
<keyword evidence="13" id="KW-0509">mRNA transport</keyword>
<keyword evidence="9" id="KW-0158">Chromosome</keyword>
<evidence type="ECO:0000256" key="12">
    <source>
        <dbReference type="ARBA" id="ARBA00022776"/>
    </source>
</evidence>
<proteinExistence type="inferred from homology"/>
<feature type="compositionally biased region" description="Polar residues" evidence="26">
    <location>
        <begin position="1950"/>
        <end position="1961"/>
    </location>
</feature>
<keyword evidence="31" id="KW-1185">Reference proteome</keyword>
<keyword evidence="22" id="KW-0131">Cell cycle</keyword>
<keyword evidence="21" id="KW-0539">Nucleus</keyword>
<feature type="coiled-coil region" evidence="25">
    <location>
        <begin position="412"/>
        <end position="488"/>
    </location>
</feature>
<reference evidence="30" key="1">
    <citation type="submission" date="2025-08" db="UniProtKB">
        <authorList>
            <consortium name="Ensembl"/>
        </authorList>
    </citation>
    <scope>IDENTIFICATION</scope>
</reference>
<feature type="compositionally biased region" description="Low complexity" evidence="26">
    <location>
        <begin position="1431"/>
        <end position="1443"/>
    </location>
</feature>
<dbReference type="Ensembl" id="ENSOTST00005075458.2">
    <property type="protein sequence ID" value="ENSOTSP00005069480.2"/>
    <property type="gene ID" value="ENSOTSG00005032894.2"/>
</dbReference>
<feature type="compositionally biased region" description="Polar residues" evidence="26">
    <location>
        <begin position="1645"/>
        <end position="1662"/>
    </location>
</feature>
<evidence type="ECO:0000256" key="8">
    <source>
        <dbReference type="ARBA" id="ARBA00022448"/>
    </source>
</evidence>
<feature type="region of interest" description="Disordered" evidence="26">
    <location>
        <begin position="1775"/>
        <end position="1824"/>
    </location>
</feature>
<feature type="compositionally biased region" description="Low complexity" evidence="26">
    <location>
        <begin position="2001"/>
        <end position="2021"/>
    </location>
</feature>
<evidence type="ECO:0000313" key="30">
    <source>
        <dbReference type="Ensembl" id="ENSOTSP00005069480.2"/>
    </source>
</evidence>
<evidence type="ECO:0000256" key="21">
    <source>
        <dbReference type="ARBA" id="ARBA00023242"/>
    </source>
</evidence>
<feature type="domain" description="NUA/TPR/MLP1-2-like" evidence="29">
    <location>
        <begin position="448"/>
        <end position="543"/>
    </location>
</feature>
<dbReference type="GO" id="GO:0005643">
    <property type="term" value="C:nuclear pore"/>
    <property type="evidence" value="ECO:0007669"/>
    <property type="project" value="UniProtKB-SubCell"/>
</dbReference>
<keyword evidence="16" id="KW-0811">Translocation</keyword>
<evidence type="ECO:0000256" key="5">
    <source>
        <dbReference type="ARBA" id="ARBA00004629"/>
    </source>
</evidence>
<keyword evidence="18" id="KW-0906">Nuclear pore complex</keyword>
<feature type="compositionally biased region" description="Basic and acidic residues" evidence="26">
    <location>
        <begin position="1582"/>
        <end position="1595"/>
    </location>
</feature>
<dbReference type="Pfam" id="PF07926">
    <property type="entry name" value="TPR_MLP1_2"/>
    <property type="match status" value="1"/>
</dbReference>
<feature type="compositionally biased region" description="Polar residues" evidence="26">
    <location>
        <begin position="1782"/>
        <end position="1795"/>
    </location>
</feature>
<accession>A0A8C8HTE6</accession>
<reference evidence="30" key="2">
    <citation type="submission" date="2025-09" db="UniProtKB">
        <authorList>
            <consortium name="Ensembl"/>
        </authorList>
    </citation>
    <scope>IDENTIFICATION</scope>
</reference>
<keyword evidence="19" id="KW-0472">Membrane</keyword>
<dbReference type="Gene3D" id="1.10.287.1490">
    <property type="match status" value="1"/>
</dbReference>
<evidence type="ECO:0000259" key="28">
    <source>
        <dbReference type="Pfam" id="PF25481"/>
    </source>
</evidence>
<sequence length="2043" mass="231209">HCKMSAVLLQALERAEITKLPKAVQNKLEKLVSDLQYEIDFLKSHQEQFRVDSEQQFFEKVQRLEQSQEQFVTQTEQHHKLREEFTKITKDELESEKRELVHTLEKRSQEVDYLSEDLQHLNNKVAEVNTTKMGLQLKLDELESSEVNIKYREKRMAQEKELLQDQTAWLNGELKAKSEELLALSRQKGNEILELKCSLENKEDELNRVQDQVTSLKTSSESLQKQTEDMISKLKEAKEQHASMEEKFRNELNANIKLSNLYKGAAADSESKSEELSGAVEELHKLLKDAVEANKALEVKLQEMDACRIKEAAELKDSISSLEKELDNANELLSDTKLRGAASVLSEETVTTMSPTAAAVAKIVKPGMKLTELYTAYVETQEALELQHVENKRVNKYLDDIVQEVEAKGPVLKRQRDEHERMQKSVASLSAKLEQAVKEVQRLQKVTDEANKHSSVLERDNRRSEVQLADMAQQIRVLLIELEEARGNHVAFDEEVSSADISSTSEVITQHLVTFRGVEELQQQNQRLLVALRELSDAQEREETETTGTKRSELERSLEKAQAELEALREQRSHQMQLAESIVRQRDMYRVLLAQATGVSFPQQAPEEFSLTSTPHRSPAATPTTAAPTGIITMATESTEAVEAKAALRQLQEVFSSYKRERSESDKALAEQTEKLHEQVSDQRSQNAKISTQLEFTSKRYEMLQDNVEGYRKDIASLKEKGQKMAAVAQKNEQTVNTLTEDLRVAQEKLNMAEGRAESLRKERDMLKLVESRLTQEKETMQTQHRGQNMLLTNLKTIQATLERSETDTRQRLSAQIEKQEREIGQLQKRLGHDVEQRHLLGRNQDLQLIDAKRQLETQTGLLQKTRDQLSAAQLEMSSLRLQQGSEEGGRPSLGSQRLHGSKGDSEDLRGRLRQAETQAEELAEQLRTATSSKEQYRAMAQSLEESMDKEKQVMEQARSSMEERVKEAQEQHRHLERKLLEAEKEKQGLQEEKRKALASVEQQVAELRRSLSSVQADHQEALQRAVVAAAQEQQAILDSQEQATLVSEAQDKYEREMMLHAADVEALQAAKAQALQAATLRQQLEERAQRTSAQLLEARVSWEEQERILKEEMAKVVSRSEELQRQNSLLHEQIQTMSSKIAATLQRQVNESPLNISLTEQGKSQDQVLEILRFVRREKEIAESRFEVAQGESLRHRLRVEHLERELRELQESFSAERERMQVTAKTLAQHDELMKKTETMSVLMETNKMLREEKERMEQELQQTQAKVRKLELDVMPMQESNAELSEKSGMLQAEKRILEEDIKRWKARTQQLVSQQKDPEEYKRLHFEKEAHLKRIQQLTEETGRLKAEVTRSGGSVTSLQSQVQILREGLGKVSSERDALRRDVEAKNLDIQEKFRTITQVRKIGRRYKAQYDELKVEHDKVASTPAQEQEAQQASAQELQGLRDSLGQSETRTRDLEGQLDNLNKVVAEREAEVRGTQEQASGLQTELTRLRQELQEKASQEDTLRQQMSEKEEKTRKAFVGAKQKINQLIGSKDQLQKENEELKQQREELEVRVSALKSQYEGRLSRQERELRDLREQQERHGEQRDEPPEQGLNKVRWSTSASYPTRPLKTTPAADRGRAPHSMQSSEGPLEHVTVYGSASGSVRSTSPSVQTANPVLAVQQTQTTAFVQPTQQQSLPHTEPANQEQPLAPVVIEAAPSSQVERPSTSTADYDEEEEEDDEDEEDGGMGEEGEESNEGSGDGNEAYEDDYTEVRSTRELSVKLNHCFPSPVLSVEGSSSMEAFSSDPTSSAPRMPRSPRRAPHPLPPRLNITQELGPPYPVVSVGRVPQLTPGMQHYFDDDDRMVPSTPTLVVPHRSDGFAEAIHSPQVSGVPRFRFGTPEDLISQTSHSDLGQLASQGGLGMYDSPLFLPGHEDESGGRSVPTTPLQVAAPEVPPSDCPEHSSLSVPMVTSSIPGQAVAGGPPPGDERDVSLEPVASQAGAMEEPAQPSDDASLPSTSQEPSSSSADTSSTQPKPSRPGPSRQLQRWTENHMRRG</sequence>
<feature type="coiled-coil region" evidence="25">
    <location>
        <begin position="518"/>
        <end position="578"/>
    </location>
</feature>
<keyword evidence="23" id="KW-0137">Centromere</keyword>
<dbReference type="InterPro" id="IPR057577">
    <property type="entry name" value="Nucleoprot-TPR/MLP1_dom"/>
</dbReference>
<evidence type="ECO:0000256" key="26">
    <source>
        <dbReference type="SAM" id="MobiDB-lite"/>
    </source>
</evidence>
<dbReference type="PANTHER" id="PTHR18898:SF4">
    <property type="entry name" value="NUCLEOPROTEIN TPR"/>
    <property type="match status" value="1"/>
</dbReference>